<dbReference type="Proteomes" id="UP000573599">
    <property type="component" value="Unassembled WGS sequence"/>
</dbReference>
<evidence type="ECO:0000256" key="3">
    <source>
        <dbReference type="SAM" id="SignalP"/>
    </source>
</evidence>
<feature type="chain" id="PRO_5039269595" evidence="3">
    <location>
        <begin position="25"/>
        <end position="390"/>
    </location>
</feature>
<name>A0A852WG75_9MICO</name>
<evidence type="ECO:0000259" key="4">
    <source>
        <dbReference type="Pfam" id="PF03816"/>
    </source>
</evidence>
<comment type="similarity">
    <text evidence="1">Belongs to the LytR/CpsA/Psr (LCP) family.</text>
</comment>
<dbReference type="Gene3D" id="3.40.630.190">
    <property type="entry name" value="LCP protein"/>
    <property type="match status" value="1"/>
</dbReference>
<dbReference type="InterPro" id="IPR006311">
    <property type="entry name" value="TAT_signal"/>
</dbReference>
<gene>
    <name evidence="5" type="ORF">BJ986_000998</name>
</gene>
<keyword evidence="3" id="KW-0732">Signal</keyword>
<dbReference type="EMBL" id="JACCAB010000001">
    <property type="protein sequence ID" value="NYG06511.1"/>
    <property type="molecule type" value="Genomic_DNA"/>
</dbReference>
<feature type="compositionally biased region" description="Low complexity" evidence="2">
    <location>
        <begin position="31"/>
        <end position="54"/>
    </location>
</feature>
<evidence type="ECO:0000256" key="2">
    <source>
        <dbReference type="SAM" id="MobiDB-lite"/>
    </source>
</evidence>
<dbReference type="RefSeq" id="WP_337794855.1">
    <property type="nucleotide sequence ID" value="NZ_JACCAB010000001.1"/>
</dbReference>
<feature type="domain" description="Cell envelope-related transcriptional attenuator" evidence="4">
    <location>
        <begin position="169"/>
        <end position="309"/>
    </location>
</feature>
<dbReference type="AlphaFoldDB" id="A0A852WG75"/>
<reference evidence="5 6" key="1">
    <citation type="submission" date="2020-07" db="EMBL/GenBank/DDBJ databases">
        <title>Sequencing the genomes of 1000 actinobacteria strains.</title>
        <authorList>
            <person name="Klenk H.-P."/>
        </authorList>
    </citation>
    <scope>NUCLEOTIDE SEQUENCE [LARGE SCALE GENOMIC DNA]</scope>
    <source>
        <strain evidence="5 6">DSM 23987</strain>
    </source>
</reference>
<protein>
    <submittedName>
        <fullName evidence="5">LCP family protein required for cell wall assembly</fullName>
    </submittedName>
</protein>
<accession>A0A852WG75</accession>
<dbReference type="InterPro" id="IPR050922">
    <property type="entry name" value="LytR/CpsA/Psr_CW_biosynth"/>
</dbReference>
<evidence type="ECO:0000313" key="5">
    <source>
        <dbReference type="EMBL" id="NYG06511.1"/>
    </source>
</evidence>
<dbReference type="NCBIfam" id="TIGR00350">
    <property type="entry name" value="lytR_cpsA_psr"/>
    <property type="match status" value="1"/>
</dbReference>
<comment type="caution">
    <text evidence="5">The sequence shown here is derived from an EMBL/GenBank/DDBJ whole genome shotgun (WGS) entry which is preliminary data.</text>
</comment>
<organism evidence="5 6">
    <name type="scientific">Pedococcus badiiscoriae</name>
    <dbReference type="NCBI Taxonomy" id="642776"/>
    <lineage>
        <taxon>Bacteria</taxon>
        <taxon>Bacillati</taxon>
        <taxon>Actinomycetota</taxon>
        <taxon>Actinomycetes</taxon>
        <taxon>Micrococcales</taxon>
        <taxon>Intrasporangiaceae</taxon>
        <taxon>Pedococcus</taxon>
    </lineage>
</organism>
<keyword evidence="6" id="KW-1185">Reference proteome</keyword>
<evidence type="ECO:0000313" key="6">
    <source>
        <dbReference type="Proteomes" id="UP000573599"/>
    </source>
</evidence>
<sequence length="390" mass="38992">MSESSLPRRSLLFGLLAAPLTVAACSGGTPKSAASSGASHGTPSSTSATTPPTKVTGAGLPADLLAVMTSVYLGGKVPATAAASAVLAKRTPGSVALAVTGGVGTWQGVPIAVVAHQNDVTLLVKDSSWKVVGGWWPSLKAAMVPTAPTRILAVGSDARPNQTPDKCRADALHIIGVDARGVGGIVGIPRDSYVPLSTGGTDKINAALVFGGTNGIVRTIENTTGVKIDGYMLTGFKGFRAILDGVGGIPYVSKVMLKSDGGTLLVKVGRNLLDSSTGLGLARERHSLPNGDFGRSANQNAILLAAMAVAKAKGPAGLPKLLTVIGANVKTDISATMALNLASSVFRTTAAVPNQVAQGGVATKGGASVVVLDSSAKALFADMANARLGG</sequence>
<evidence type="ECO:0000256" key="1">
    <source>
        <dbReference type="ARBA" id="ARBA00006068"/>
    </source>
</evidence>
<dbReference type="PANTHER" id="PTHR33392:SF6">
    <property type="entry name" value="POLYISOPRENYL-TEICHOIC ACID--PEPTIDOGLYCAN TEICHOIC ACID TRANSFERASE TAGU"/>
    <property type="match status" value="1"/>
</dbReference>
<dbReference type="Pfam" id="PF03816">
    <property type="entry name" value="LytR_cpsA_psr"/>
    <property type="match status" value="1"/>
</dbReference>
<dbReference type="InterPro" id="IPR004474">
    <property type="entry name" value="LytR_CpsA_psr"/>
</dbReference>
<dbReference type="PANTHER" id="PTHR33392">
    <property type="entry name" value="POLYISOPRENYL-TEICHOIC ACID--PEPTIDOGLYCAN TEICHOIC ACID TRANSFERASE TAGU"/>
    <property type="match status" value="1"/>
</dbReference>
<dbReference type="PROSITE" id="PS51318">
    <property type="entry name" value="TAT"/>
    <property type="match status" value="1"/>
</dbReference>
<feature type="signal peptide" evidence="3">
    <location>
        <begin position="1"/>
        <end position="24"/>
    </location>
</feature>
<proteinExistence type="inferred from homology"/>
<feature type="region of interest" description="Disordered" evidence="2">
    <location>
        <begin position="31"/>
        <end position="55"/>
    </location>
</feature>